<sequence>MTSTFLKTSSYSSSLSKSTMNSWSKSTFLRPINKVLLNKSLLSISFARALPHSPLTFFLRTKSINIFVMYSIIKMDQKYSSRAF</sequence>
<gene>
    <name evidence="2" type="ORF">BpHYR1_031995</name>
</gene>
<keyword evidence="3" id="KW-1185">Reference proteome</keyword>
<feature type="region of interest" description="Disordered" evidence="1">
    <location>
        <begin position="1"/>
        <end position="24"/>
    </location>
</feature>
<dbReference type="EMBL" id="REGN01001425">
    <property type="protein sequence ID" value="RNA34729.1"/>
    <property type="molecule type" value="Genomic_DNA"/>
</dbReference>
<evidence type="ECO:0000313" key="2">
    <source>
        <dbReference type="EMBL" id="RNA34729.1"/>
    </source>
</evidence>
<dbReference type="Proteomes" id="UP000276133">
    <property type="component" value="Unassembled WGS sequence"/>
</dbReference>
<comment type="caution">
    <text evidence="2">The sequence shown here is derived from an EMBL/GenBank/DDBJ whole genome shotgun (WGS) entry which is preliminary data.</text>
</comment>
<evidence type="ECO:0000256" key="1">
    <source>
        <dbReference type="SAM" id="MobiDB-lite"/>
    </source>
</evidence>
<name>A0A3M7SG90_BRAPC</name>
<organism evidence="2 3">
    <name type="scientific">Brachionus plicatilis</name>
    <name type="common">Marine rotifer</name>
    <name type="synonym">Brachionus muelleri</name>
    <dbReference type="NCBI Taxonomy" id="10195"/>
    <lineage>
        <taxon>Eukaryota</taxon>
        <taxon>Metazoa</taxon>
        <taxon>Spiralia</taxon>
        <taxon>Gnathifera</taxon>
        <taxon>Rotifera</taxon>
        <taxon>Eurotatoria</taxon>
        <taxon>Monogononta</taxon>
        <taxon>Pseudotrocha</taxon>
        <taxon>Ploima</taxon>
        <taxon>Brachionidae</taxon>
        <taxon>Brachionus</taxon>
    </lineage>
</organism>
<protein>
    <submittedName>
        <fullName evidence="2">Uncharacterized protein</fullName>
    </submittedName>
</protein>
<accession>A0A3M7SG90</accession>
<reference evidence="2 3" key="1">
    <citation type="journal article" date="2018" name="Sci. Rep.">
        <title>Genomic signatures of local adaptation to the degree of environmental predictability in rotifers.</title>
        <authorList>
            <person name="Franch-Gras L."/>
            <person name="Hahn C."/>
            <person name="Garcia-Roger E.M."/>
            <person name="Carmona M.J."/>
            <person name="Serra M."/>
            <person name="Gomez A."/>
        </authorList>
    </citation>
    <scope>NUCLEOTIDE SEQUENCE [LARGE SCALE GENOMIC DNA]</scope>
    <source>
        <strain evidence="2">HYR1</strain>
    </source>
</reference>
<proteinExistence type="predicted"/>
<evidence type="ECO:0000313" key="3">
    <source>
        <dbReference type="Proteomes" id="UP000276133"/>
    </source>
</evidence>
<dbReference type="AlphaFoldDB" id="A0A3M7SG90"/>